<evidence type="ECO:0000313" key="2">
    <source>
        <dbReference type="EMBL" id="KAJ4147394.1"/>
    </source>
</evidence>
<reference evidence="2" key="1">
    <citation type="journal article" date="2023" name="Access Microbiol">
        <title>De-novo genome assembly for Akanthomyces muscarius, a biocontrol agent of insect agricultural pests.</title>
        <authorList>
            <person name="Erdos Z."/>
            <person name="Studholme D.J."/>
            <person name="Raymond B."/>
            <person name="Sharma M."/>
        </authorList>
    </citation>
    <scope>NUCLEOTIDE SEQUENCE</scope>
    <source>
        <strain evidence="2">Ve6</strain>
    </source>
</reference>
<proteinExistence type="predicted"/>
<accession>A0A9W8Q6P6</accession>
<feature type="compositionally biased region" description="Basic residues" evidence="1">
    <location>
        <begin position="39"/>
        <end position="50"/>
    </location>
</feature>
<evidence type="ECO:0000256" key="1">
    <source>
        <dbReference type="SAM" id="MobiDB-lite"/>
    </source>
</evidence>
<evidence type="ECO:0000313" key="3">
    <source>
        <dbReference type="Proteomes" id="UP001144673"/>
    </source>
</evidence>
<dbReference type="AlphaFoldDB" id="A0A9W8Q6P6"/>
<dbReference type="Proteomes" id="UP001144673">
    <property type="component" value="Chromosome 3"/>
</dbReference>
<protein>
    <submittedName>
        <fullName evidence="2">Uncharacterized protein</fullName>
    </submittedName>
</protein>
<feature type="region of interest" description="Disordered" evidence="1">
    <location>
        <begin position="37"/>
        <end position="73"/>
    </location>
</feature>
<dbReference type="EMBL" id="JAJHUN010000010">
    <property type="protein sequence ID" value="KAJ4147394.1"/>
    <property type="molecule type" value="Genomic_DNA"/>
</dbReference>
<comment type="caution">
    <text evidence="2">The sequence shown here is derived from an EMBL/GenBank/DDBJ whole genome shotgun (WGS) entry which is preliminary data.</text>
</comment>
<sequence length="154" mass="16873">MLAIRSGHACPAPCGWPRRHLHTLVGLASPSIYYLPDSRKHRQSPSRKGSRSPPLGKTLNRDAFPSPETQKTNKLCRSYPSLKASMGRPALALSVWHNKNRTLTITSPDEAVLATQFILQVSIFVDGITVVSHWCASSACVARIWIPSAAYSPV</sequence>
<organism evidence="2 3">
    <name type="scientific">Akanthomyces muscarius</name>
    <name type="common">Entomopathogenic fungus</name>
    <name type="synonym">Lecanicillium muscarium</name>
    <dbReference type="NCBI Taxonomy" id="2231603"/>
    <lineage>
        <taxon>Eukaryota</taxon>
        <taxon>Fungi</taxon>
        <taxon>Dikarya</taxon>
        <taxon>Ascomycota</taxon>
        <taxon>Pezizomycotina</taxon>
        <taxon>Sordariomycetes</taxon>
        <taxon>Hypocreomycetidae</taxon>
        <taxon>Hypocreales</taxon>
        <taxon>Cordycipitaceae</taxon>
        <taxon>Akanthomyces</taxon>
    </lineage>
</organism>
<gene>
    <name evidence="2" type="ORF">LMH87_001915</name>
</gene>
<dbReference type="KEGG" id="amus:LMH87_001915"/>
<name>A0A9W8Q6P6_AKAMU</name>
<dbReference type="RefSeq" id="XP_056050335.1">
    <property type="nucleotide sequence ID" value="XM_056193280.1"/>
</dbReference>
<dbReference type="GeneID" id="80889074"/>
<keyword evidence="3" id="KW-1185">Reference proteome</keyword>